<dbReference type="InterPro" id="IPR043129">
    <property type="entry name" value="ATPase_NBD"/>
</dbReference>
<dbReference type="GO" id="GO:0061711">
    <property type="term" value="F:tRNA N(6)-L-threonylcarbamoyladenine synthase activity"/>
    <property type="evidence" value="ECO:0007669"/>
    <property type="project" value="UniProtKB-EC"/>
</dbReference>
<dbReference type="Pfam" id="PF01230">
    <property type="entry name" value="HIT"/>
    <property type="match status" value="1"/>
</dbReference>
<evidence type="ECO:0000256" key="6">
    <source>
        <dbReference type="HAMAP-Rule" id="MF_03179"/>
    </source>
</evidence>
<dbReference type="Proteomes" id="UP000232323">
    <property type="component" value="Unassembled WGS sequence"/>
</dbReference>
<keyword evidence="6" id="KW-0496">Mitochondrion</keyword>
<comment type="subunit">
    <text evidence="6">Homodimer.</text>
</comment>
<comment type="catalytic activity">
    <reaction evidence="5 6">
        <text>L-threonylcarbamoyladenylate + adenosine(37) in tRNA = N(6)-L-threonylcarbamoyladenosine(37) in tRNA + AMP + H(+)</text>
        <dbReference type="Rhea" id="RHEA:37059"/>
        <dbReference type="Rhea" id="RHEA-COMP:10162"/>
        <dbReference type="Rhea" id="RHEA-COMP:10163"/>
        <dbReference type="ChEBI" id="CHEBI:15378"/>
        <dbReference type="ChEBI" id="CHEBI:73682"/>
        <dbReference type="ChEBI" id="CHEBI:74411"/>
        <dbReference type="ChEBI" id="CHEBI:74418"/>
        <dbReference type="ChEBI" id="CHEBI:456215"/>
        <dbReference type="EC" id="2.3.1.234"/>
    </reaction>
</comment>
<name>A0A250X6I8_9CHLO</name>
<dbReference type="PROSITE" id="PS51084">
    <property type="entry name" value="HIT_2"/>
    <property type="match status" value="1"/>
</dbReference>
<dbReference type="EMBL" id="BEGY01000033">
    <property type="protein sequence ID" value="GAX78502.1"/>
    <property type="molecule type" value="Genomic_DNA"/>
</dbReference>
<dbReference type="GO" id="GO:0047627">
    <property type="term" value="F:adenylylsulfatase activity"/>
    <property type="evidence" value="ECO:0007669"/>
    <property type="project" value="UniProtKB-ARBA"/>
</dbReference>
<keyword evidence="1 6" id="KW-0808">Transferase</keyword>
<evidence type="ECO:0000313" key="10">
    <source>
        <dbReference type="EMBL" id="GAX78502.1"/>
    </source>
</evidence>
<gene>
    <name evidence="6" type="primary">GCP1</name>
    <name evidence="10" type="ORF">CEUSTIGMA_g5941.t1</name>
</gene>
<accession>A0A250X6I8</accession>
<dbReference type="InterPro" id="IPR000905">
    <property type="entry name" value="Gcp-like_dom"/>
</dbReference>
<evidence type="ECO:0000313" key="11">
    <source>
        <dbReference type="Proteomes" id="UP000232323"/>
    </source>
</evidence>
<feature type="compositionally biased region" description="Basic and acidic residues" evidence="8">
    <location>
        <begin position="368"/>
        <end position="377"/>
    </location>
</feature>
<sequence length="1070" mass="113266">MQDPRPKSKKMKTIHVTDGVSQHDTLTLNNNIVASVTNYTYSASNILARKREGLHSFELLFDRPHSFAVLETRPSSRGHCVLVLKAKAATWLEDIQEEVLTAGLRDLQVLVRAIQAATGCQGIRVQQDNGPAAGQTVPHLHFHVIPCYNNHKEAAAGPAGLLLGIKNQQAPAMQSDDTQRYEDNTPTILPTHGSVHDDSDRMRTTTTDDDGPSSWQHRHHEVSDQDSQLELGVMAARIRNHLPSYTYTASGLYVWARNSEAMEKIGASLQSCGLGSAGTVLLLNGHLGAGKSTICRGFVRAACKDQTLDVPSPTFLLCLSYSEDQAYDHSRRKSNCTDARVTSTGDDGGAERKTVSSAGLDCSTAGRTADDDSDVHGGRTPMVHHMDPYRLGAKADKMAGLIDFEAAFQQDVCLIEWPDRMPAEVMKLPMKGVTIIVSGTGIQGAGRLVHIQALTPEDPSAQVLEKWRSDSALPEPTVSWGHAGSLTTLSDDADAKSAGSGSHFKEEAGEYLMAAGVGAIKSTARAMAGMKMFPTEDPGQWLVLGIESSCDDTAAAVVCGDGSVKSHCIASQAGLHEQYGGVKPDVARDAHAKAIQSTVETCLSQAGIRPEALTAVAATIGPGLSLCLQVGVQHALTLAARHRLPFIPVHHMEAHAMMTRLPSLNPTPTTFPALIMLVSGGHNMLVLSEGVGKHRIMGTTLDDSVGECFDKIARLMGITVIPGGPHLEKLAEEGEDILAGVAAQAAAEAAAAGTLSPSSCQAAGVKVASKLISQYEVTMPMQSGAHRNSCNFSFSGIKTSVAKLIEEARVRLGLPAQLYSGPGAVSTAGDKILPQSHQQQQSANNVKLVHAAPTSGDSGESADSADKQLVSAQLHRETCLIAAGFQRVAVRFLQQRTRRALQWLAEDARQQFGGSSGRVAAAIMVPDSSCSSGFNADAGPSQLLPAAAGSGSNLLPAYSAAAAPPVLPPAVTCLVVAGGVAANRSVRTGLEAVAAEFCVPCICPPVQHCTDNGLMVAWTGVERLKLGLYRVPPEDREEAIRANVDVLPRWPIGPMDPRSAAGMKYVKAFH</sequence>
<evidence type="ECO:0000256" key="2">
    <source>
        <dbReference type="ARBA" id="ARBA00022694"/>
    </source>
</evidence>
<comment type="caution">
    <text evidence="10">The sequence shown here is derived from an EMBL/GenBank/DDBJ whole genome shotgun (WGS) entry which is preliminary data.</text>
</comment>
<dbReference type="Pfam" id="PF02367">
    <property type="entry name" value="TsaE"/>
    <property type="match status" value="1"/>
</dbReference>
<comment type="similarity">
    <text evidence="6">Belongs to the KAE1 / TsaD family.</text>
</comment>
<dbReference type="HAMAP" id="MF_01445">
    <property type="entry name" value="TsaD"/>
    <property type="match status" value="1"/>
</dbReference>
<dbReference type="PANTHER" id="PTHR11735:SF6">
    <property type="entry name" value="TRNA N6-ADENOSINE THREONYLCARBAMOYLTRANSFERASE, MITOCHONDRIAL"/>
    <property type="match status" value="1"/>
</dbReference>
<dbReference type="Gene3D" id="3.30.428.10">
    <property type="entry name" value="HIT-like"/>
    <property type="match status" value="1"/>
</dbReference>
<dbReference type="InterPro" id="IPR003442">
    <property type="entry name" value="T6A_TsaE"/>
</dbReference>
<evidence type="ECO:0000256" key="5">
    <source>
        <dbReference type="ARBA" id="ARBA00048117"/>
    </source>
</evidence>
<proteinExistence type="inferred from homology"/>
<evidence type="ECO:0000256" key="1">
    <source>
        <dbReference type="ARBA" id="ARBA00022679"/>
    </source>
</evidence>
<reference evidence="10 11" key="1">
    <citation type="submission" date="2017-08" db="EMBL/GenBank/DDBJ databases">
        <title>Acidophilic green algal genome provides insights into adaptation to an acidic environment.</title>
        <authorList>
            <person name="Hirooka S."/>
            <person name="Hirose Y."/>
            <person name="Kanesaki Y."/>
            <person name="Higuchi S."/>
            <person name="Fujiwara T."/>
            <person name="Onuma R."/>
            <person name="Era A."/>
            <person name="Ohbayashi R."/>
            <person name="Uzuka A."/>
            <person name="Nozaki H."/>
            <person name="Yoshikawa H."/>
            <person name="Miyagishima S.Y."/>
        </authorList>
    </citation>
    <scope>NUCLEOTIDE SEQUENCE [LARGE SCALE GENOMIC DNA]</scope>
    <source>
        <strain evidence="10 11">NIES-2499</strain>
    </source>
</reference>
<feature type="compositionally biased region" description="Basic and acidic residues" evidence="8">
    <location>
        <begin position="194"/>
        <end position="203"/>
    </location>
</feature>
<dbReference type="PRINTS" id="PR00789">
    <property type="entry name" value="OSIALOPTASE"/>
</dbReference>
<feature type="short sequence motif" description="Histidine triad motif" evidence="7">
    <location>
        <begin position="139"/>
        <end position="143"/>
    </location>
</feature>
<evidence type="ECO:0000256" key="4">
    <source>
        <dbReference type="ARBA" id="ARBA00023315"/>
    </source>
</evidence>
<feature type="region of interest" description="Disordered" evidence="8">
    <location>
        <begin position="332"/>
        <end position="381"/>
    </location>
</feature>
<dbReference type="GO" id="GO:0002949">
    <property type="term" value="P:tRNA threonylcarbamoyladenosine modification"/>
    <property type="evidence" value="ECO:0007669"/>
    <property type="project" value="UniProtKB-UniRule"/>
</dbReference>
<dbReference type="Gene3D" id="3.30.420.40">
    <property type="match status" value="4"/>
</dbReference>
<dbReference type="GO" id="GO:0046872">
    <property type="term" value="F:metal ion binding"/>
    <property type="evidence" value="ECO:0007669"/>
    <property type="project" value="UniProtKB-KW"/>
</dbReference>
<feature type="compositionally biased region" description="Polar residues" evidence="8">
    <location>
        <begin position="336"/>
        <end position="345"/>
    </location>
</feature>
<keyword evidence="3 6" id="KW-0479">Metal-binding</keyword>
<keyword evidence="11" id="KW-1185">Reference proteome</keyword>
<dbReference type="OrthoDB" id="10259622at2759"/>
<dbReference type="InterPro" id="IPR027417">
    <property type="entry name" value="P-loop_NTPase"/>
</dbReference>
<dbReference type="Pfam" id="PF00814">
    <property type="entry name" value="TsaD"/>
    <property type="match status" value="2"/>
</dbReference>
<dbReference type="SUPFAM" id="SSF54197">
    <property type="entry name" value="HIT-like"/>
    <property type="match status" value="1"/>
</dbReference>
<keyword evidence="2 6" id="KW-0819">tRNA processing</keyword>
<evidence type="ECO:0000256" key="8">
    <source>
        <dbReference type="SAM" id="MobiDB-lite"/>
    </source>
</evidence>
<evidence type="ECO:0000259" key="9">
    <source>
        <dbReference type="PROSITE" id="PS51084"/>
    </source>
</evidence>
<dbReference type="InterPro" id="IPR036265">
    <property type="entry name" value="HIT-like_sf"/>
</dbReference>
<evidence type="ECO:0000256" key="3">
    <source>
        <dbReference type="ARBA" id="ARBA00022723"/>
    </source>
</evidence>
<comment type="cofactor">
    <cofactor evidence="6">
        <name>a divalent metal cation</name>
        <dbReference type="ChEBI" id="CHEBI:60240"/>
    </cofactor>
    <text evidence="6">Binds 1 divalent metal cation per subunit.</text>
</comment>
<dbReference type="InterPro" id="IPR017861">
    <property type="entry name" value="KAE1/TsaD"/>
</dbReference>
<dbReference type="InterPro" id="IPR011146">
    <property type="entry name" value="HIT-like"/>
</dbReference>
<evidence type="ECO:0000256" key="7">
    <source>
        <dbReference type="PROSITE-ProRule" id="PRU00464"/>
    </source>
</evidence>
<dbReference type="InterPro" id="IPR022450">
    <property type="entry name" value="TsaD"/>
</dbReference>
<dbReference type="GO" id="GO:0005739">
    <property type="term" value="C:mitochondrion"/>
    <property type="evidence" value="ECO:0007669"/>
    <property type="project" value="UniProtKB-SubCell"/>
</dbReference>
<dbReference type="CDD" id="cd24134">
    <property type="entry name" value="ASKHA_NBD_OSGEPL1_QRI7_euk"/>
    <property type="match status" value="1"/>
</dbReference>
<dbReference type="PANTHER" id="PTHR11735">
    <property type="entry name" value="TRNA N6-ADENOSINE THREONYLCARBAMOYLTRANSFERASE"/>
    <property type="match status" value="1"/>
</dbReference>
<feature type="domain" description="HIT" evidence="9">
    <location>
        <begin position="46"/>
        <end position="154"/>
    </location>
</feature>
<dbReference type="AlphaFoldDB" id="A0A250X6I8"/>
<feature type="region of interest" description="Disordered" evidence="8">
    <location>
        <begin position="186"/>
        <end position="226"/>
    </location>
</feature>
<protein>
    <recommendedName>
        <fullName evidence="6">Glycoprotease 1</fullName>
    </recommendedName>
</protein>
<dbReference type="Gene3D" id="3.40.50.300">
    <property type="entry name" value="P-loop containing nucleotide triphosphate hydrolases"/>
    <property type="match status" value="2"/>
</dbReference>
<dbReference type="STRING" id="1157962.A0A250X6I8"/>
<comment type="subcellular location">
    <subcellularLocation>
        <location evidence="6">Mitochondrion</location>
    </subcellularLocation>
</comment>
<dbReference type="SUPFAM" id="SSF53067">
    <property type="entry name" value="Actin-like ATPase domain"/>
    <property type="match status" value="2"/>
</dbReference>
<comment type="function">
    <text evidence="6">Required for the formation of a threonylcarbamoyl group on adenosine at position 37 (t(6)A37) in mitochondrial tRNAs that read codons beginning with adenine. Probably involved in the transfer of the threonylcarbamoyl moiety of threonylcarbamoyl-AMP (TC-AMP) to the N6 group of A37. Involved in mitochondrial genome maintenance.</text>
</comment>
<keyword evidence="4 6" id="KW-0012">Acyltransferase</keyword>
<organism evidence="10 11">
    <name type="scientific">Chlamydomonas eustigma</name>
    <dbReference type="NCBI Taxonomy" id="1157962"/>
    <lineage>
        <taxon>Eukaryota</taxon>
        <taxon>Viridiplantae</taxon>
        <taxon>Chlorophyta</taxon>
        <taxon>core chlorophytes</taxon>
        <taxon>Chlorophyceae</taxon>
        <taxon>CS clade</taxon>
        <taxon>Chlamydomonadales</taxon>
        <taxon>Chlamydomonadaceae</taxon>
        <taxon>Chlamydomonas</taxon>
    </lineage>
</organism>